<comment type="caution">
    <text evidence="2">The sequence shown here is derived from an EMBL/GenBank/DDBJ whole genome shotgun (WGS) entry which is preliminary data.</text>
</comment>
<feature type="region of interest" description="Disordered" evidence="1">
    <location>
        <begin position="46"/>
        <end position="84"/>
    </location>
</feature>
<reference evidence="2" key="1">
    <citation type="submission" date="2022-12" db="EMBL/GenBank/DDBJ databases">
        <title>Chromosome-Level Genome Assembly of Japanese Cedar (Cryptomeriajaponica D. Don).</title>
        <authorList>
            <person name="Fujino T."/>
            <person name="Yamaguchi K."/>
            <person name="Yokoyama T."/>
            <person name="Hamanaka T."/>
            <person name="Harazono Y."/>
            <person name="Kamada H."/>
            <person name="Kobayashi W."/>
            <person name="Ujino-Ihara T."/>
            <person name="Uchiyama K."/>
            <person name="Matsumoto A."/>
            <person name="Izuno A."/>
            <person name="Tsumura Y."/>
            <person name="Toyoda A."/>
            <person name="Shigenobu S."/>
            <person name="Moriguchi Y."/>
            <person name="Ueno S."/>
            <person name="Kasahara M."/>
        </authorList>
    </citation>
    <scope>NUCLEOTIDE SEQUENCE</scope>
</reference>
<evidence type="ECO:0000313" key="3">
    <source>
        <dbReference type="Proteomes" id="UP001234787"/>
    </source>
</evidence>
<protein>
    <submittedName>
        <fullName evidence="2">Uncharacterized protein</fullName>
    </submittedName>
</protein>
<feature type="compositionally biased region" description="Basic and acidic residues" evidence="1">
    <location>
        <begin position="52"/>
        <end position="70"/>
    </location>
</feature>
<sequence length="117" mass="13536">MTHLVSRSPCIDRRQLLQRDVFSAQREVAPICWLLPKLETYLHRSNATARTRSRDGRCTEPVDSAYRDQDPYPGNFEPVPASLRPVPDPVGESVPLFMLWFEQIHPLIQQLELNQIL</sequence>
<keyword evidence="3" id="KW-1185">Reference proteome</keyword>
<evidence type="ECO:0000256" key="1">
    <source>
        <dbReference type="SAM" id="MobiDB-lite"/>
    </source>
</evidence>
<dbReference type="AlphaFoldDB" id="A0AAD3NTK9"/>
<accession>A0AAD3NTK9</accession>
<organism evidence="2 3">
    <name type="scientific">Cryptomeria japonica</name>
    <name type="common">Japanese cedar</name>
    <name type="synonym">Cupressus japonica</name>
    <dbReference type="NCBI Taxonomy" id="3369"/>
    <lineage>
        <taxon>Eukaryota</taxon>
        <taxon>Viridiplantae</taxon>
        <taxon>Streptophyta</taxon>
        <taxon>Embryophyta</taxon>
        <taxon>Tracheophyta</taxon>
        <taxon>Spermatophyta</taxon>
        <taxon>Pinopsida</taxon>
        <taxon>Pinidae</taxon>
        <taxon>Conifers II</taxon>
        <taxon>Cupressales</taxon>
        <taxon>Cupressaceae</taxon>
        <taxon>Cryptomeria</taxon>
    </lineage>
</organism>
<proteinExistence type="predicted"/>
<name>A0AAD3NTK9_CRYJA</name>
<dbReference type="Proteomes" id="UP001234787">
    <property type="component" value="Unassembled WGS sequence"/>
</dbReference>
<gene>
    <name evidence="2" type="ORF">SUGI_1463370</name>
</gene>
<dbReference type="EMBL" id="BSEH01000454">
    <property type="protein sequence ID" value="GLJ58605.1"/>
    <property type="molecule type" value="Genomic_DNA"/>
</dbReference>
<evidence type="ECO:0000313" key="2">
    <source>
        <dbReference type="EMBL" id="GLJ58605.1"/>
    </source>
</evidence>